<keyword evidence="2" id="KW-1185">Reference proteome</keyword>
<sequence>MCLFGYPFCIVKRVFFSCIYPCKMDGIIVRRVIPSDNSCLFNAVGYVTDHEKNKAPELRQILICYILSLLLNMCS</sequence>
<organism evidence="1 2">
    <name type="scientific">Pistacia atlantica</name>
    <dbReference type="NCBI Taxonomy" id="434234"/>
    <lineage>
        <taxon>Eukaryota</taxon>
        <taxon>Viridiplantae</taxon>
        <taxon>Streptophyta</taxon>
        <taxon>Embryophyta</taxon>
        <taxon>Tracheophyta</taxon>
        <taxon>Spermatophyta</taxon>
        <taxon>Magnoliopsida</taxon>
        <taxon>eudicotyledons</taxon>
        <taxon>Gunneridae</taxon>
        <taxon>Pentapetalae</taxon>
        <taxon>rosids</taxon>
        <taxon>malvids</taxon>
        <taxon>Sapindales</taxon>
        <taxon>Anacardiaceae</taxon>
        <taxon>Pistacia</taxon>
    </lineage>
</organism>
<comment type="caution">
    <text evidence="1">The sequence shown here is derived from an EMBL/GenBank/DDBJ whole genome shotgun (WGS) entry which is preliminary data.</text>
</comment>
<dbReference type="Proteomes" id="UP001164250">
    <property type="component" value="Chromosome 15"/>
</dbReference>
<evidence type="ECO:0000313" key="1">
    <source>
        <dbReference type="EMBL" id="KAJ0075066.1"/>
    </source>
</evidence>
<name>A0ACC0ZPF1_9ROSI</name>
<protein>
    <submittedName>
        <fullName evidence="1">Uncharacterized protein</fullName>
    </submittedName>
</protein>
<proteinExistence type="predicted"/>
<evidence type="ECO:0000313" key="2">
    <source>
        <dbReference type="Proteomes" id="UP001164250"/>
    </source>
</evidence>
<reference evidence="2" key="1">
    <citation type="journal article" date="2023" name="G3 (Bethesda)">
        <title>Genome assembly and association tests identify interacting loci associated with vigor, precocity, and sex in interspecific pistachio rootstocks.</title>
        <authorList>
            <person name="Palmer W."/>
            <person name="Jacygrad E."/>
            <person name="Sagayaradj S."/>
            <person name="Cavanaugh K."/>
            <person name="Han R."/>
            <person name="Bertier L."/>
            <person name="Beede B."/>
            <person name="Kafkas S."/>
            <person name="Golino D."/>
            <person name="Preece J."/>
            <person name="Michelmore R."/>
        </authorList>
    </citation>
    <scope>NUCLEOTIDE SEQUENCE [LARGE SCALE GENOMIC DNA]</scope>
</reference>
<dbReference type="EMBL" id="CM047910">
    <property type="protein sequence ID" value="KAJ0075066.1"/>
    <property type="molecule type" value="Genomic_DNA"/>
</dbReference>
<gene>
    <name evidence="1" type="ORF">Patl1_34310</name>
</gene>
<accession>A0ACC0ZPF1</accession>